<feature type="transmembrane region" description="Helical" evidence="1">
    <location>
        <begin position="147"/>
        <end position="168"/>
    </location>
</feature>
<evidence type="ECO:0000313" key="3">
    <source>
        <dbReference type="Proteomes" id="UP000239068"/>
    </source>
</evidence>
<feature type="transmembrane region" description="Helical" evidence="1">
    <location>
        <begin position="96"/>
        <end position="116"/>
    </location>
</feature>
<keyword evidence="1" id="KW-1133">Transmembrane helix</keyword>
<gene>
    <name evidence="2" type="ORF">BTO16_08435</name>
</gene>
<proteinExistence type="predicted"/>
<reference evidence="2 3" key="1">
    <citation type="submission" date="2016-12" db="EMBL/GenBank/DDBJ databases">
        <title>Trade-off between light-utilization and light-protection in marine flavobacteria.</title>
        <authorList>
            <person name="Kumagai Y."/>
            <person name="Yoshizawa S."/>
            <person name="Kogure K."/>
            <person name="Iwasaki W."/>
        </authorList>
    </citation>
    <scope>NUCLEOTIDE SEQUENCE [LARGE SCALE GENOMIC DNA]</scope>
    <source>
        <strain evidence="2 3">ATCC 43844</strain>
    </source>
</reference>
<feature type="transmembrane region" description="Helical" evidence="1">
    <location>
        <begin position="21"/>
        <end position="41"/>
    </location>
</feature>
<keyword evidence="1" id="KW-0812">Transmembrane</keyword>
<dbReference type="EMBL" id="MSCM01000001">
    <property type="protein sequence ID" value="PQJ82601.1"/>
    <property type="molecule type" value="Genomic_DNA"/>
</dbReference>
<dbReference type="RefSeq" id="WP_146105369.1">
    <property type="nucleotide sequence ID" value="NZ_MSCM01000001.1"/>
</dbReference>
<comment type="caution">
    <text evidence="2">The sequence shown here is derived from an EMBL/GenBank/DDBJ whole genome shotgun (WGS) entry which is preliminary data.</text>
</comment>
<feature type="transmembrane region" description="Helical" evidence="1">
    <location>
        <begin position="53"/>
        <end position="75"/>
    </location>
</feature>
<organism evidence="2 3">
    <name type="scientific">Polaribacter glomeratus</name>
    <dbReference type="NCBI Taxonomy" id="102"/>
    <lineage>
        <taxon>Bacteria</taxon>
        <taxon>Pseudomonadati</taxon>
        <taxon>Bacteroidota</taxon>
        <taxon>Flavobacteriia</taxon>
        <taxon>Flavobacteriales</taxon>
        <taxon>Flavobacteriaceae</taxon>
    </lineage>
</organism>
<evidence type="ECO:0000256" key="1">
    <source>
        <dbReference type="SAM" id="Phobius"/>
    </source>
</evidence>
<sequence>MDKQDNFQLNFSLKGYSSIQIGLYFLLAAFSIKKILEGFLIDDNPMGMLSAEIIEILVLGIIFLTIVLSALALFFKGRRKARRQEYKLWNAKTKNNFRAFTTSFILIFSILIILTTQDFADYMAPTFLFLYGISLLFLKIKKSKNLFVLSGVSLLLTMICILIPNYWYSSIYILGVAHITYGLVVKN</sequence>
<keyword evidence="3" id="KW-1185">Reference proteome</keyword>
<accession>A0A2S7WYV7</accession>
<dbReference type="Proteomes" id="UP000239068">
    <property type="component" value="Unassembled WGS sequence"/>
</dbReference>
<keyword evidence="1" id="KW-0472">Membrane</keyword>
<feature type="transmembrane region" description="Helical" evidence="1">
    <location>
        <begin position="122"/>
        <end position="140"/>
    </location>
</feature>
<name>A0A2S7WYV7_9FLAO</name>
<evidence type="ECO:0000313" key="2">
    <source>
        <dbReference type="EMBL" id="PQJ82601.1"/>
    </source>
</evidence>
<dbReference type="OrthoDB" id="1201989at2"/>
<dbReference type="AlphaFoldDB" id="A0A2S7WYV7"/>
<protein>
    <submittedName>
        <fullName evidence="2">Uncharacterized protein</fullName>
    </submittedName>
</protein>